<feature type="compositionally biased region" description="Pro residues" evidence="1">
    <location>
        <begin position="522"/>
        <end position="531"/>
    </location>
</feature>
<feature type="compositionally biased region" description="Polar residues" evidence="1">
    <location>
        <begin position="224"/>
        <end position="233"/>
    </location>
</feature>
<feature type="region of interest" description="Disordered" evidence="1">
    <location>
        <begin position="191"/>
        <end position="261"/>
    </location>
</feature>
<reference evidence="2" key="1">
    <citation type="submission" date="2020-11" db="EMBL/GenBank/DDBJ databases">
        <authorList>
            <person name="Tran Van P."/>
        </authorList>
    </citation>
    <scope>NUCLEOTIDE SEQUENCE</scope>
</reference>
<feature type="compositionally biased region" description="Polar residues" evidence="1">
    <location>
        <begin position="466"/>
        <end position="480"/>
    </location>
</feature>
<evidence type="ECO:0000313" key="2">
    <source>
        <dbReference type="EMBL" id="CAD7228628.1"/>
    </source>
</evidence>
<feature type="region of interest" description="Disordered" evidence="1">
    <location>
        <begin position="266"/>
        <end position="285"/>
    </location>
</feature>
<feature type="compositionally biased region" description="Low complexity" evidence="1">
    <location>
        <begin position="245"/>
        <end position="259"/>
    </location>
</feature>
<sequence length="865" mass="94759">MEWIQGMMPEMIRSSPTPPVCFNPPEVRGSSLFSLPRQSFECADGRIDEDDDNSTNGCLFDLPDVALTPDPSAKKDWRKYQEDIEAILEASVLQLEEKFEDVLVRPSTEVVRLKSSTTSKPLVKSGPAVIGHDSGGQGLFSHLLPIHTASGVRPKSRLQVLLEFLAHRLKPADDNLRNELRKNALELRLPAAVPSAQPSESQRLTFRPPNASASTSAFLPPSTPSVGKPSSTLLPPLVGRTSAHQNPTPTSNGPNGNQGLESASLVNAEQGPPSPESVVGRNADGKGGKTFLSSVIPGLPSTSDFTVGDTPTIFVGNNPVDNGQNFTSVSAFQGPLSLLKNFPKMPFDFRLTFNKKTASGYRDHSPPNAPFSLEDVEQALASTSSGTDEDNNDYISSDDVRPPWFGIVKKNPIWMQPNPPANPMEEPEKPFRIPLGPDGPRIPLSYVIPPSPYPPGPNQEPLGPLSPSSPTASDSLTQGTEENHLYPTAPTAGLREVPRIQGTDRLPFSKNLIFQDTSMHVAPPPPRPSPVVGPAAGFANNHHRSNSLEGSDEATKKPLVFRPPISDKPLTTPSPPESLSSLSHQKLPETSFTPSLPEHTPGSNKEHVEDLVHVLLNRDGDRRTTSGPKDSQEKVAWLDAYEPLSDTERSDTTSTTGPRRRPFPTSLTSKPHPSSTVSPNDDKDFSFSQFLSFFTGEEDSSGGDSDRRFSAATPNITRPLTPISRRSDTGEVDDDGHTEPEGVKFRDFNEKYVDVRPRMLPSTSRESRRQPDPSEDSLFFINTFVRANYPTSSCSTTTPHYWPLAVAASGNLNPRYNCWIEAQNPKEYRWLQLRRLRKLLSSTCRPQQVSPDMENRKFSEIPEEA</sequence>
<feature type="region of interest" description="Disordered" evidence="1">
    <location>
        <begin position="696"/>
        <end position="742"/>
    </location>
</feature>
<feature type="compositionally biased region" description="Basic and acidic residues" evidence="1">
    <location>
        <begin position="725"/>
        <end position="742"/>
    </location>
</feature>
<feature type="compositionally biased region" description="Basic and acidic residues" evidence="1">
    <location>
        <begin position="853"/>
        <end position="865"/>
    </location>
</feature>
<name>A0A7R8WE21_9CRUS</name>
<feature type="region of interest" description="Disordered" evidence="1">
    <location>
        <begin position="845"/>
        <end position="865"/>
    </location>
</feature>
<accession>A0A7R8WE21</accession>
<dbReference type="EMBL" id="OB661623">
    <property type="protein sequence ID" value="CAD7228628.1"/>
    <property type="molecule type" value="Genomic_DNA"/>
</dbReference>
<feature type="region of interest" description="Disordered" evidence="1">
    <location>
        <begin position="518"/>
        <end position="683"/>
    </location>
</feature>
<organism evidence="2">
    <name type="scientific">Cyprideis torosa</name>
    <dbReference type="NCBI Taxonomy" id="163714"/>
    <lineage>
        <taxon>Eukaryota</taxon>
        <taxon>Metazoa</taxon>
        <taxon>Ecdysozoa</taxon>
        <taxon>Arthropoda</taxon>
        <taxon>Crustacea</taxon>
        <taxon>Oligostraca</taxon>
        <taxon>Ostracoda</taxon>
        <taxon>Podocopa</taxon>
        <taxon>Podocopida</taxon>
        <taxon>Cytherocopina</taxon>
        <taxon>Cytheroidea</taxon>
        <taxon>Cytherideidae</taxon>
        <taxon>Cyprideis</taxon>
    </lineage>
</organism>
<gene>
    <name evidence="2" type="ORF">CTOB1V02_LOCUS6508</name>
</gene>
<feature type="region of interest" description="Disordered" evidence="1">
    <location>
        <begin position="416"/>
        <end position="497"/>
    </location>
</feature>
<evidence type="ECO:0000256" key="1">
    <source>
        <dbReference type="SAM" id="MobiDB-lite"/>
    </source>
</evidence>
<feature type="compositionally biased region" description="Basic and acidic residues" evidence="1">
    <location>
        <begin position="604"/>
        <end position="624"/>
    </location>
</feature>
<protein>
    <submittedName>
        <fullName evidence="2">Uncharacterized protein</fullName>
    </submittedName>
</protein>
<dbReference type="AlphaFoldDB" id="A0A7R8WE21"/>
<feature type="compositionally biased region" description="Polar residues" evidence="1">
    <location>
        <begin position="665"/>
        <end position="679"/>
    </location>
</feature>
<feature type="compositionally biased region" description="Pro residues" evidence="1">
    <location>
        <begin position="449"/>
        <end position="458"/>
    </location>
</feature>
<proteinExistence type="predicted"/>